<organism evidence="3">
    <name type="scientific">freshwater metagenome</name>
    <dbReference type="NCBI Taxonomy" id="449393"/>
    <lineage>
        <taxon>unclassified sequences</taxon>
        <taxon>metagenomes</taxon>
        <taxon>ecological metagenomes</taxon>
    </lineage>
</organism>
<proteinExistence type="predicted"/>
<evidence type="ECO:0000313" key="3">
    <source>
        <dbReference type="EMBL" id="CAB4866174.1"/>
    </source>
</evidence>
<feature type="region of interest" description="Disordered" evidence="1">
    <location>
        <begin position="1"/>
        <end position="20"/>
    </location>
</feature>
<dbReference type="InterPro" id="IPR025723">
    <property type="entry name" value="ArsA/GET3_ATPase-like"/>
</dbReference>
<reference evidence="3" key="1">
    <citation type="submission" date="2020-05" db="EMBL/GenBank/DDBJ databases">
        <authorList>
            <person name="Chiriac C."/>
            <person name="Salcher M."/>
            <person name="Ghai R."/>
            <person name="Kavagutti S V."/>
        </authorList>
    </citation>
    <scope>NUCLEOTIDE SEQUENCE</scope>
</reference>
<sequence>MTRLASDVVGNKKNQSAASGDAPNGAIALLLRESKVCVVAGPGGVGKTTVSASIALEMARSGLRVAVVTIDPAKRLASALGLESLDNSPRRVEDKRLLKGGVDVKAGGELWAMALDPKRTFDDLITRLSPDAASLQQVLDNRIYKELSGAVAGAQEFTAVAKLYELSTEGDYDLIVLDTPPSRNALDFLDAPARLSRFFDGRAMQVVMKPASLGLRIAGSGTGIVMGLLKRVTGVDLFSDLAEFFAAISGMVDGFTERARGVAKLLADDGTVFLIVTTAEDTPLTEAKYLADRLAEDGRPLSALIVNQVRPQPGVKRKSVRAKAVREALGDDLSNRLASAIDDARDAAEQDRAGLEAITKSLKPVRLAVVERLHGEVHDVAGLARMAGELFPDTV</sequence>
<dbReference type="GO" id="GO:0016887">
    <property type="term" value="F:ATP hydrolysis activity"/>
    <property type="evidence" value="ECO:0007669"/>
    <property type="project" value="InterPro"/>
</dbReference>
<dbReference type="GO" id="GO:0005524">
    <property type="term" value="F:ATP binding"/>
    <property type="evidence" value="ECO:0007669"/>
    <property type="project" value="InterPro"/>
</dbReference>
<dbReference type="AlphaFoldDB" id="A0A6J7DB52"/>
<dbReference type="PANTHER" id="PTHR10803">
    <property type="entry name" value="ARSENICAL PUMP-DRIVING ATPASE ARSENITE-TRANSLOCATING ATPASE"/>
    <property type="match status" value="1"/>
</dbReference>
<gene>
    <name evidence="3" type="ORF">UFOPK3444_00465</name>
</gene>
<dbReference type="EMBL" id="CAFBLU010000005">
    <property type="protein sequence ID" value="CAB4866174.1"/>
    <property type="molecule type" value="Genomic_DNA"/>
</dbReference>
<evidence type="ECO:0000256" key="1">
    <source>
        <dbReference type="SAM" id="MobiDB-lite"/>
    </source>
</evidence>
<dbReference type="SUPFAM" id="SSF52540">
    <property type="entry name" value="P-loop containing nucleoside triphosphate hydrolases"/>
    <property type="match status" value="1"/>
</dbReference>
<dbReference type="CDD" id="cd02035">
    <property type="entry name" value="ArsA"/>
    <property type="match status" value="1"/>
</dbReference>
<dbReference type="PANTHER" id="PTHR10803:SF26">
    <property type="entry name" value="ANION TRANSPORTER ATPASE-RELATED"/>
    <property type="match status" value="1"/>
</dbReference>
<name>A0A6J7DB52_9ZZZZ</name>
<dbReference type="InterPro" id="IPR027417">
    <property type="entry name" value="P-loop_NTPase"/>
</dbReference>
<evidence type="ECO:0000259" key="2">
    <source>
        <dbReference type="Pfam" id="PF02374"/>
    </source>
</evidence>
<accession>A0A6J7DB52</accession>
<dbReference type="Pfam" id="PF02374">
    <property type="entry name" value="ArsA_ATPase"/>
    <property type="match status" value="1"/>
</dbReference>
<protein>
    <submittedName>
        <fullName evidence="3">Unannotated protein</fullName>
    </submittedName>
</protein>
<dbReference type="Gene3D" id="3.40.50.300">
    <property type="entry name" value="P-loop containing nucleotide triphosphate hydrolases"/>
    <property type="match status" value="1"/>
</dbReference>
<dbReference type="InterPro" id="IPR016300">
    <property type="entry name" value="ATPase_ArsA/GET3"/>
</dbReference>
<feature type="domain" description="ArsA/GET3 Anion-transporting ATPase-like" evidence="2">
    <location>
        <begin position="35"/>
        <end position="315"/>
    </location>
</feature>